<dbReference type="Proteomes" id="UP001307839">
    <property type="component" value="Unassembled WGS sequence"/>
</dbReference>
<dbReference type="InterPro" id="IPR014710">
    <property type="entry name" value="RmlC-like_jellyroll"/>
</dbReference>
<dbReference type="Pfam" id="PF02311">
    <property type="entry name" value="AraC_binding"/>
    <property type="match status" value="1"/>
</dbReference>
<reference evidence="8 9" key="1">
    <citation type="submission" date="2024-01" db="EMBL/GenBank/DDBJ databases">
        <title>Unpublished Manusciprt.</title>
        <authorList>
            <person name="Duman M."/>
            <person name="Valdes E.G."/>
            <person name="Ajmi N."/>
            <person name="Altun S."/>
            <person name="Saticioglu I.B."/>
        </authorList>
    </citation>
    <scope>NUCLEOTIDE SEQUENCE [LARGE SCALE GENOMIC DNA]</scope>
    <source>
        <strain evidence="8 9">120P</strain>
    </source>
</reference>
<dbReference type="PANTHER" id="PTHR11019:SF190">
    <property type="entry name" value="ARAC-FAMILY REGULATORY PROTEIN"/>
    <property type="match status" value="1"/>
</dbReference>
<dbReference type="EMBL" id="JAZDQP010000003">
    <property type="protein sequence ID" value="MEE1865878.1"/>
    <property type="molecule type" value="Genomic_DNA"/>
</dbReference>
<keyword evidence="3" id="KW-0238">DNA-binding</keyword>
<sequence length="283" mass="31145">MPNHSDHHKTSEMSSVSVGIIETNKVTSFSTEQHAWGQFVYLIKGVIELTVENSCYAAPPDFGIWLPPNTEHLAWADNDAAYFLLNVEATLCKTLPTVASIISVGAIAKAILLDIKKRGTHEPENEQDTRLMRVLIDQLSAGSCIESFLPMSDDPALKLVLEVLLKDPGNNRSLLEWSRHVNSTERTLARRCDRDLGMSFIKWKQRLRLSRALAMLSDGLTVQSVAKKLGYSTPSAFIAMFQKAMGATPNAFRSKPSDNTQLSADIRKVSSDSPETGGNTGEP</sequence>
<evidence type="ECO:0000256" key="3">
    <source>
        <dbReference type="ARBA" id="ARBA00023125"/>
    </source>
</evidence>
<dbReference type="InterPro" id="IPR009057">
    <property type="entry name" value="Homeodomain-like_sf"/>
</dbReference>
<keyword evidence="9" id="KW-1185">Reference proteome</keyword>
<dbReference type="PANTHER" id="PTHR11019">
    <property type="entry name" value="HTH-TYPE TRANSCRIPTIONAL REGULATOR NIMR"/>
    <property type="match status" value="1"/>
</dbReference>
<dbReference type="PRINTS" id="PR00032">
    <property type="entry name" value="HTHARAC"/>
</dbReference>
<dbReference type="AlphaFoldDB" id="A0AB35WPM0"/>
<keyword evidence="2" id="KW-0805">Transcription regulation</keyword>
<dbReference type="Gene3D" id="1.10.10.60">
    <property type="entry name" value="Homeodomain-like"/>
    <property type="match status" value="1"/>
</dbReference>
<evidence type="ECO:0000256" key="6">
    <source>
        <dbReference type="SAM" id="MobiDB-lite"/>
    </source>
</evidence>
<evidence type="ECO:0000256" key="2">
    <source>
        <dbReference type="ARBA" id="ARBA00023015"/>
    </source>
</evidence>
<dbReference type="CDD" id="cd06124">
    <property type="entry name" value="cupin_NimR-like_N"/>
    <property type="match status" value="1"/>
</dbReference>
<dbReference type="Gene3D" id="2.60.120.10">
    <property type="entry name" value="Jelly Rolls"/>
    <property type="match status" value="1"/>
</dbReference>
<feature type="region of interest" description="Disordered" evidence="6">
    <location>
        <begin position="250"/>
        <end position="283"/>
    </location>
</feature>
<evidence type="ECO:0000256" key="5">
    <source>
        <dbReference type="ARBA" id="ARBA00023163"/>
    </source>
</evidence>
<feature type="domain" description="HTH araC/xylS-type" evidence="7">
    <location>
        <begin position="158"/>
        <end position="255"/>
    </location>
</feature>
<dbReference type="InterPro" id="IPR018060">
    <property type="entry name" value="HTH_AraC"/>
</dbReference>
<keyword evidence="5" id="KW-0804">Transcription</keyword>
<protein>
    <submittedName>
        <fullName evidence="8">Helix-turn-helix transcriptional regulator</fullName>
    </submittedName>
</protein>
<accession>A0AB35WPM0</accession>
<comment type="caution">
    <text evidence="8">The sequence shown here is derived from an EMBL/GenBank/DDBJ whole genome shotgun (WGS) entry which is preliminary data.</text>
</comment>
<proteinExistence type="predicted"/>
<dbReference type="InterPro" id="IPR003313">
    <property type="entry name" value="AraC-bd"/>
</dbReference>
<organism evidence="8 9">
    <name type="scientific">Pseudomonas auratipiscis</name>
    <dbReference type="NCBI Taxonomy" id="3115853"/>
    <lineage>
        <taxon>Bacteria</taxon>
        <taxon>Pseudomonadati</taxon>
        <taxon>Pseudomonadota</taxon>
        <taxon>Gammaproteobacteria</taxon>
        <taxon>Pseudomonadales</taxon>
        <taxon>Pseudomonadaceae</taxon>
        <taxon>Pseudomonas</taxon>
    </lineage>
</organism>
<evidence type="ECO:0000256" key="1">
    <source>
        <dbReference type="ARBA" id="ARBA00022491"/>
    </source>
</evidence>
<dbReference type="InterPro" id="IPR020449">
    <property type="entry name" value="Tscrpt_reg_AraC-type_HTH"/>
</dbReference>
<dbReference type="PROSITE" id="PS01124">
    <property type="entry name" value="HTH_ARAC_FAMILY_2"/>
    <property type="match status" value="1"/>
</dbReference>
<dbReference type="RefSeq" id="WP_330079021.1">
    <property type="nucleotide sequence ID" value="NZ_JAZDCU010000003.1"/>
</dbReference>
<dbReference type="SUPFAM" id="SSF46689">
    <property type="entry name" value="Homeodomain-like"/>
    <property type="match status" value="1"/>
</dbReference>
<dbReference type="Pfam" id="PF12833">
    <property type="entry name" value="HTH_18"/>
    <property type="match status" value="1"/>
</dbReference>
<evidence type="ECO:0000313" key="8">
    <source>
        <dbReference type="EMBL" id="MEE1865878.1"/>
    </source>
</evidence>
<evidence type="ECO:0000259" key="7">
    <source>
        <dbReference type="PROSITE" id="PS01124"/>
    </source>
</evidence>
<evidence type="ECO:0000313" key="9">
    <source>
        <dbReference type="Proteomes" id="UP001307839"/>
    </source>
</evidence>
<gene>
    <name evidence="8" type="ORF">V0R53_05665</name>
</gene>
<keyword evidence="4" id="KW-0010">Activator</keyword>
<dbReference type="FunFam" id="1.10.10.60:FF:000132">
    <property type="entry name" value="AraC family transcriptional regulator"/>
    <property type="match status" value="1"/>
</dbReference>
<evidence type="ECO:0000256" key="4">
    <source>
        <dbReference type="ARBA" id="ARBA00023159"/>
    </source>
</evidence>
<dbReference type="SMART" id="SM00342">
    <property type="entry name" value="HTH_ARAC"/>
    <property type="match status" value="1"/>
</dbReference>
<dbReference type="GO" id="GO:0043565">
    <property type="term" value="F:sequence-specific DNA binding"/>
    <property type="evidence" value="ECO:0007669"/>
    <property type="project" value="InterPro"/>
</dbReference>
<dbReference type="InterPro" id="IPR011051">
    <property type="entry name" value="RmlC_Cupin_sf"/>
</dbReference>
<dbReference type="SUPFAM" id="SSF51182">
    <property type="entry name" value="RmlC-like cupins"/>
    <property type="match status" value="1"/>
</dbReference>
<name>A0AB35WPM0_9PSED</name>
<keyword evidence="1" id="KW-0678">Repressor</keyword>
<dbReference type="GO" id="GO:0003700">
    <property type="term" value="F:DNA-binding transcription factor activity"/>
    <property type="evidence" value="ECO:0007669"/>
    <property type="project" value="InterPro"/>
</dbReference>